<evidence type="ECO:0000313" key="3">
    <source>
        <dbReference type="Proteomes" id="UP000245119"/>
    </source>
</evidence>
<dbReference type="EMBL" id="PZQS01000002">
    <property type="protein sequence ID" value="PVD37338.1"/>
    <property type="molecule type" value="Genomic_DNA"/>
</dbReference>
<protein>
    <submittedName>
        <fullName evidence="2">Uncharacterized protein</fullName>
    </submittedName>
</protein>
<gene>
    <name evidence="2" type="ORF">C0Q70_04337</name>
</gene>
<dbReference type="AlphaFoldDB" id="A0A2T7PV95"/>
<feature type="region of interest" description="Disordered" evidence="1">
    <location>
        <begin position="97"/>
        <end position="128"/>
    </location>
</feature>
<evidence type="ECO:0000256" key="1">
    <source>
        <dbReference type="SAM" id="MobiDB-lite"/>
    </source>
</evidence>
<organism evidence="2 3">
    <name type="scientific">Pomacea canaliculata</name>
    <name type="common">Golden apple snail</name>
    <dbReference type="NCBI Taxonomy" id="400727"/>
    <lineage>
        <taxon>Eukaryota</taxon>
        <taxon>Metazoa</taxon>
        <taxon>Spiralia</taxon>
        <taxon>Lophotrochozoa</taxon>
        <taxon>Mollusca</taxon>
        <taxon>Gastropoda</taxon>
        <taxon>Caenogastropoda</taxon>
        <taxon>Architaenioglossa</taxon>
        <taxon>Ampullarioidea</taxon>
        <taxon>Ampullariidae</taxon>
        <taxon>Pomacea</taxon>
    </lineage>
</organism>
<accession>A0A2T7PV95</accession>
<name>A0A2T7PV95_POMCA</name>
<dbReference type="Proteomes" id="UP000245119">
    <property type="component" value="Linkage Group LG2"/>
</dbReference>
<comment type="caution">
    <text evidence="2">The sequence shown here is derived from an EMBL/GenBank/DDBJ whole genome shotgun (WGS) entry which is preliminary data.</text>
</comment>
<proteinExistence type="predicted"/>
<keyword evidence="3" id="KW-1185">Reference proteome</keyword>
<sequence>MCKNLTENKPEKARNCRSECVDVGVLLAASGTVSVLSDSGSVSVVADSGTVSVVAPSGTVSVVAASGTVSVVAASGTVTQCGRHTVVITGAQACDNNISTHPPLPPEQGWKLPAPLPSVDPQRPRALE</sequence>
<evidence type="ECO:0000313" key="2">
    <source>
        <dbReference type="EMBL" id="PVD37338.1"/>
    </source>
</evidence>
<reference evidence="2 3" key="1">
    <citation type="submission" date="2018-04" db="EMBL/GenBank/DDBJ databases">
        <title>The genome of golden apple snail Pomacea canaliculata provides insight into stress tolerance and invasive adaptation.</title>
        <authorList>
            <person name="Liu C."/>
            <person name="Liu B."/>
            <person name="Ren Y."/>
            <person name="Zhang Y."/>
            <person name="Wang H."/>
            <person name="Li S."/>
            <person name="Jiang F."/>
            <person name="Yin L."/>
            <person name="Zhang G."/>
            <person name="Qian W."/>
            <person name="Fan W."/>
        </authorList>
    </citation>
    <scope>NUCLEOTIDE SEQUENCE [LARGE SCALE GENOMIC DNA]</scope>
    <source>
        <strain evidence="2">SZHN2017</strain>
        <tissue evidence="2">Muscle</tissue>
    </source>
</reference>